<proteinExistence type="inferred from homology"/>
<dbReference type="Proteomes" id="UP000292459">
    <property type="component" value="Unassembled WGS sequence"/>
</dbReference>
<dbReference type="InterPro" id="IPR050697">
    <property type="entry name" value="Adenylyl/Guanylyl_Cyclase_3/4"/>
</dbReference>
<dbReference type="PANTHER" id="PTHR43081:SF1">
    <property type="entry name" value="ADENYLATE CYCLASE, TERMINAL-DIFFERENTIATION SPECIFIC"/>
    <property type="match status" value="1"/>
</dbReference>
<dbReference type="Gene3D" id="3.30.70.1230">
    <property type="entry name" value="Nucleotide cyclase"/>
    <property type="match status" value="1"/>
</dbReference>
<evidence type="ECO:0000256" key="1">
    <source>
        <dbReference type="ARBA" id="ARBA00005381"/>
    </source>
</evidence>
<dbReference type="PANTHER" id="PTHR43081">
    <property type="entry name" value="ADENYLATE CYCLASE, TERMINAL-DIFFERENTIATION SPECIFIC-RELATED"/>
    <property type="match status" value="1"/>
</dbReference>
<dbReference type="AlphaFoldDB" id="A0A4Q7E0H6"/>
<evidence type="ECO:0000313" key="4">
    <source>
        <dbReference type="EMBL" id="RZM74093.1"/>
    </source>
</evidence>
<dbReference type="CDD" id="cd07302">
    <property type="entry name" value="CHD"/>
    <property type="match status" value="1"/>
</dbReference>
<dbReference type="SUPFAM" id="SSF55073">
    <property type="entry name" value="Nucleotide cyclase"/>
    <property type="match status" value="1"/>
</dbReference>
<dbReference type="SMART" id="SM01080">
    <property type="entry name" value="CHASE2"/>
    <property type="match status" value="1"/>
</dbReference>
<gene>
    <name evidence="4" type="ORF">DYY88_23870</name>
</gene>
<dbReference type="InterPro" id="IPR029787">
    <property type="entry name" value="Nucleotide_cyclase"/>
</dbReference>
<feature type="transmembrane region" description="Helical" evidence="2">
    <location>
        <begin position="357"/>
        <end position="377"/>
    </location>
</feature>
<feature type="transmembrane region" description="Helical" evidence="2">
    <location>
        <begin position="301"/>
        <end position="319"/>
    </location>
</feature>
<dbReference type="EMBL" id="QVFV01000016">
    <property type="protein sequence ID" value="RZM74093.1"/>
    <property type="molecule type" value="Genomic_DNA"/>
</dbReference>
<dbReference type="Pfam" id="PF05226">
    <property type="entry name" value="CHASE2"/>
    <property type="match status" value="1"/>
</dbReference>
<dbReference type="GO" id="GO:0004016">
    <property type="term" value="F:adenylate cyclase activity"/>
    <property type="evidence" value="ECO:0007669"/>
    <property type="project" value="UniProtKB-ARBA"/>
</dbReference>
<organism evidence="4 5">
    <name type="scientific">Leptolyngbya iicbica LK</name>
    <dbReference type="NCBI Taxonomy" id="2294035"/>
    <lineage>
        <taxon>Bacteria</taxon>
        <taxon>Bacillati</taxon>
        <taxon>Cyanobacteriota</taxon>
        <taxon>Cyanophyceae</taxon>
        <taxon>Leptolyngbyales</taxon>
        <taxon>Leptolyngbyaceae</taxon>
        <taxon>Leptolyngbya group</taxon>
        <taxon>Leptolyngbya</taxon>
        <taxon>Leptolyngbya iicbica</taxon>
    </lineage>
</organism>
<evidence type="ECO:0000256" key="2">
    <source>
        <dbReference type="SAM" id="Phobius"/>
    </source>
</evidence>
<keyword evidence="2" id="KW-0472">Membrane</keyword>
<dbReference type="OrthoDB" id="337251at2"/>
<feature type="domain" description="Guanylate cyclase" evidence="3">
    <location>
        <begin position="426"/>
        <end position="564"/>
    </location>
</feature>
<reference evidence="4 5" key="1">
    <citation type="submission" date="2018-11" db="EMBL/GenBank/DDBJ databases">
        <title>Whole genome sequencing of an environmental sample.</title>
        <authorList>
            <person name="Sarangi A.N."/>
            <person name="Singh D."/>
            <person name="Tripathy S."/>
        </authorList>
    </citation>
    <scope>NUCLEOTIDE SEQUENCE [LARGE SCALE GENOMIC DNA]</scope>
    <source>
        <strain evidence="4 5">Lakshadweep</strain>
    </source>
</reference>
<evidence type="ECO:0000259" key="3">
    <source>
        <dbReference type="PROSITE" id="PS50125"/>
    </source>
</evidence>
<evidence type="ECO:0000313" key="5">
    <source>
        <dbReference type="Proteomes" id="UP000292459"/>
    </source>
</evidence>
<comment type="similarity">
    <text evidence="1">Belongs to the adenylyl cyclase class-3 family.</text>
</comment>
<comment type="caution">
    <text evidence="4">The sequence shown here is derived from an EMBL/GenBank/DDBJ whole genome shotgun (WGS) entry which is preliminary data.</text>
</comment>
<feature type="transmembrane region" description="Helical" evidence="2">
    <location>
        <begin position="331"/>
        <end position="351"/>
    </location>
</feature>
<sequence>MAMTSLAATSLILGLKQLSKVESLELMAYDRMMQMRGDAPLDERLLIVGINERDIETQRVTPPDQILAGVLRTLQQHHPRVIGLDLHRNAPQPPGWDDLLAQMQAENVVVITKLGDTVENTIPPPPTLPPDQVGFNDLPIDPDGAVRRSLLLGSNQDGVFYSFALRLALRYLADEGIQPQGSAANPEYLQLGESVFVPLEPNAGGYHRIDSGGYQILLDYRRNEAIAPHISLTDVLENRFDPDLVTDRIVLIGTTATSLKDLFFTPYSMGQQDGQKMAGVEIHAQMVSQILDAAQGSRPLFWFWPLWLEIFWMWIWAVGGGTMAWFVRRPLVLGLGSVALLIGVSGIGYGVFLHHGWIPIIAPALTLGLSTGTIIMYRAQQAQQQQKMVMTLLGQSTSPEIAEALWESRDRLLRSGKLPGQRLIATMLFSDIREFSTLAEKLPPEDLLDWLNEYLDEMVGAVKEHRGIVNKFTGDGLLAVFGVPVPRTTPEEIAHDAQQAVRCALAMGDRLAQLNQDWTRRGLANARMRVGIFTGPVVVGSLGGQDRLEYGVIGDSVNTAARLESCLKTRQPGICRILIAHETLEHLHNQFQVESWGDVELKGKELLADVYRVIGPAGGDDSADGDAVP</sequence>
<dbReference type="InterPro" id="IPR007890">
    <property type="entry name" value="CHASE2"/>
</dbReference>
<protein>
    <submittedName>
        <fullName evidence="4">Adenylate/guanylate cyclase domain-containing protein</fullName>
    </submittedName>
</protein>
<keyword evidence="5" id="KW-1185">Reference proteome</keyword>
<keyword evidence="2" id="KW-0812">Transmembrane</keyword>
<dbReference type="PROSITE" id="PS50125">
    <property type="entry name" value="GUANYLATE_CYCLASE_2"/>
    <property type="match status" value="1"/>
</dbReference>
<keyword evidence="2" id="KW-1133">Transmembrane helix</keyword>
<accession>A0A4Q7E0H6</accession>
<dbReference type="SMART" id="SM00044">
    <property type="entry name" value="CYCc"/>
    <property type="match status" value="1"/>
</dbReference>
<name>A0A4Q7E0H6_9CYAN</name>
<dbReference type="Pfam" id="PF00211">
    <property type="entry name" value="Guanylate_cyc"/>
    <property type="match status" value="1"/>
</dbReference>
<dbReference type="GO" id="GO:0035556">
    <property type="term" value="P:intracellular signal transduction"/>
    <property type="evidence" value="ECO:0007669"/>
    <property type="project" value="InterPro"/>
</dbReference>
<dbReference type="GO" id="GO:0006171">
    <property type="term" value="P:cAMP biosynthetic process"/>
    <property type="evidence" value="ECO:0007669"/>
    <property type="project" value="TreeGrafter"/>
</dbReference>
<dbReference type="InterPro" id="IPR001054">
    <property type="entry name" value="A/G_cyclase"/>
</dbReference>